<gene>
    <name evidence="7" type="ORF">OMW55_13755</name>
</gene>
<name>A0ABT3JIF3_9SPHN</name>
<evidence type="ECO:0000256" key="4">
    <source>
        <dbReference type="ARBA" id="ARBA00022989"/>
    </source>
</evidence>
<accession>A0ABT3JIF3</accession>
<dbReference type="Proteomes" id="UP001526246">
    <property type="component" value="Unassembled WGS sequence"/>
</dbReference>
<comment type="similarity">
    <text evidence="2">Belongs to the TspO/BZRP family.</text>
</comment>
<feature type="transmembrane region" description="Helical" evidence="6">
    <location>
        <begin position="65"/>
        <end position="88"/>
    </location>
</feature>
<dbReference type="EMBL" id="JAPDOB010000002">
    <property type="protein sequence ID" value="MCW3798876.1"/>
    <property type="molecule type" value="Genomic_DNA"/>
</dbReference>
<feature type="transmembrane region" description="Helical" evidence="6">
    <location>
        <begin position="95"/>
        <end position="111"/>
    </location>
</feature>
<organism evidence="7 8">
    <name type="scientific">Sphingomonas arvum</name>
    <dbReference type="NCBI Taxonomy" id="2992113"/>
    <lineage>
        <taxon>Bacteria</taxon>
        <taxon>Pseudomonadati</taxon>
        <taxon>Pseudomonadota</taxon>
        <taxon>Alphaproteobacteria</taxon>
        <taxon>Sphingomonadales</taxon>
        <taxon>Sphingomonadaceae</taxon>
        <taxon>Sphingomonas</taxon>
    </lineage>
</organism>
<proteinExistence type="inferred from homology"/>
<dbReference type="Pfam" id="PF03073">
    <property type="entry name" value="TspO_MBR"/>
    <property type="match status" value="1"/>
</dbReference>
<feature type="transmembrane region" description="Helical" evidence="6">
    <location>
        <begin position="21"/>
        <end position="42"/>
    </location>
</feature>
<dbReference type="Gene3D" id="1.20.1260.100">
    <property type="entry name" value="TspO/MBR protein"/>
    <property type="match status" value="1"/>
</dbReference>
<evidence type="ECO:0000256" key="1">
    <source>
        <dbReference type="ARBA" id="ARBA00004141"/>
    </source>
</evidence>
<dbReference type="PANTHER" id="PTHR10057">
    <property type="entry name" value="PERIPHERAL-TYPE BENZODIAZEPINE RECEPTOR"/>
    <property type="match status" value="1"/>
</dbReference>
<keyword evidence="3 6" id="KW-0812">Transmembrane</keyword>
<evidence type="ECO:0000313" key="8">
    <source>
        <dbReference type="Proteomes" id="UP001526246"/>
    </source>
</evidence>
<evidence type="ECO:0000313" key="7">
    <source>
        <dbReference type="EMBL" id="MCW3798876.1"/>
    </source>
</evidence>
<feature type="transmembrane region" description="Helical" evidence="6">
    <location>
        <begin position="123"/>
        <end position="143"/>
    </location>
</feature>
<comment type="caution">
    <text evidence="7">The sequence shown here is derived from an EMBL/GenBank/DDBJ whole genome shotgun (WGS) entry which is preliminary data.</text>
</comment>
<comment type="subcellular location">
    <subcellularLocation>
        <location evidence="1">Membrane</location>
        <topology evidence="1">Multi-pass membrane protein</topology>
    </subcellularLocation>
</comment>
<evidence type="ECO:0000256" key="6">
    <source>
        <dbReference type="SAM" id="Phobius"/>
    </source>
</evidence>
<dbReference type="CDD" id="cd15904">
    <property type="entry name" value="TSPO_MBR"/>
    <property type="match status" value="1"/>
</dbReference>
<keyword evidence="8" id="KW-1185">Reference proteome</keyword>
<dbReference type="PIRSF" id="PIRSF005859">
    <property type="entry name" value="PBR"/>
    <property type="match status" value="1"/>
</dbReference>
<evidence type="ECO:0000256" key="3">
    <source>
        <dbReference type="ARBA" id="ARBA00022692"/>
    </source>
</evidence>
<keyword evidence="4 6" id="KW-1133">Transmembrane helix</keyword>
<keyword evidence="5 6" id="KW-0472">Membrane</keyword>
<reference evidence="7 8" key="1">
    <citation type="submission" date="2022-10" db="EMBL/GenBank/DDBJ databases">
        <title>Sphingomonas sp.</title>
        <authorList>
            <person name="Jin C."/>
        </authorList>
    </citation>
    <scope>NUCLEOTIDE SEQUENCE [LARGE SCALE GENOMIC DNA]</scope>
    <source>
        <strain evidence="7 8">BN140010</strain>
    </source>
</reference>
<dbReference type="InterPro" id="IPR004307">
    <property type="entry name" value="TspO_MBR"/>
</dbReference>
<dbReference type="InterPro" id="IPR038330">
    <property type="entry name" value="TspO/MBR-related_sf"/>
</dbReference>
<dbReference type="RefSeq" id="WP_264883949.1">
    <property type="nucleotide sequence ID" value="NZ_JAPDOB010000002.1"/>
</dbReference>
<sequence length="187" mass="20446">MATTADRFSTEAQEPKPRRKWWKIALVAVPAIVAVGSAIGYLSNSGFANDWYAPLEKPSFQPPSWAFPVTWTTLYTFMGIAVALILAGPRSRQRTLALTLFFAQLALNFAWSPTFFGAGYIDWALLIILAMNVIVTATIIAAWPLNRVAALLLVPYLPWLCLATALNHETGRLNPGADRAPLGLTGE</sequence>
<evidence type="ECO:0000256" key="5">
    <source>
        <dbReference type="ARBA" id="ARBA00023136"/>
    </source>
</evidence>
<protein>
    <submittedName>
        <fullName evidence="7">Tryptophan-rich sensory protein</fullName>
    </submittedName>
</protein>
<dbReference type="PANTHER" id="PTHR10057:SF0">
    <property type="entry name" value="TRANSLOCATOR PROTEIN"/>
    <property type="match status" value="1"/>
</dbReference>
<evidence type="ECO:0000256" key="2">
    <source>
        <dbReference type="ARBA" id="ARBA00007524"/>
    </source>
</evidence>